<evidence type="ECO:0000256" key="4">
    <source>
        <dbReference type="RuleBase" id="RU000304"/>
    </source>
</evidence>
<name>A0ABR2KRG5_9EUKA</name>
<sequence length="341" mass="39528">MDDLEQTKQILLEHGYQYLDFIGSGSTAVVLICQSTKYNQIFAIKQVLKKTLADNEISALISLIHPYIVKLYLTFSNDYYQYLVMEYCPKGTIKQLRKLDTFKFVFYAKQILEVLEYCHSKNIAHRDIKPENIFLDQQDRIKLGDFGLADKFKSQQLSNKKCGSLMFFAPEILANSEFDPFKADIWALAITFFYMAAGHYPFKPYPVDDLRQSILYGEIDFSNTGIDPKIQYLIKKMTIKDPLSRYSARQLLELPIFSQKSSRRITKTLSPSFSSGDFKFGVNLNGNKSSVHTFNEVSDNSTILKDEKFENVSITKIHSFNNHRFLINNNCHDCKRFVKYD</sequence>
<keyword evidence="4" id="KW-0418">Kinase</keyword>
<keyword evidence="2 3" id="KW-0067">ATP-binding</keyword>
<accession>A0ABR2KRG5</accession>
<dbReference type="InterPro" id="IPR011009">
    <property type="entry name" value="Kinase-like_dom_sf"/>
</dbReference>
<dbReference type="Pfam" id="PF00069">
    <property type="entry name" value="Pkinase"/>
    <property type="match status" value="1"/>
</dbReference>
<dbReference type="PROSITE" id="PS50011">
    <property type="entry name" value="PROTEIN_KINASE_DOM"/>
    <property type="match status" value="1"/>
</dbReference>
<dbReference type="Proteomes" id="UP001470230">
    <property type="component" value="Unassembled WGS sequence"/>
</dbReference>
<dbReference type="EMBL" id="JAPFFF010000004">
    <property type="protein sequence ID" value="KAK8892580.1"/>
    <property type="molecule type" value="Genomic_DNA"/>
</dbReference>
<protein>
    <recommendedName>
        <fullName evidence="5">Protein kinase domain-containing protein</fullName>
    </recommendedName>
</protein>
<evidence type="ECO:0000313" key="7">
    <source>
        <dbReference type="Proteomes" id="UP001470230"/>
    </source>
</evidence>
<proteinExistence type="inferred from homology"/>
<comment type="caution">
    <text evidence="6">The sequence shown here is derived from an EMBL/GenBank/DDBJ whole genome shotgun (WGS) entry which is preliminary data.</text>
</comment>
<evidence type="ECO:0000259" key="5">
    <source>
        <dbReference type="PROSITE" id="PS50011"/>
    </source>
</evidence>
<feature type="binding site" evidence="3">
    <location>
        <position position="45"/>
    </location>
    <ligand>
        <name>ATP</name>
        <dbReference type="ChEBI" id="CHEBI:30616"/>
    </ligand>
</feature>
<comment type="similarity">
    <text evidence="4">Belongs to the protein kinase superfamily.</text>
</comment>
<reference evidence="6 7" key="1">
    <citation type="submission" date="2024-04" db="EMBL/GenBank/DDBJ databases">
        <title>Tritrichomonas musculus Genome.</title>
        <authorList>
            <person name="Alves-Ferreira E."/>
            <person name="Grigg M."/>
            <person name="Lorenzi H."/>
            <person name="Galac M."/>
        </authorList>
    </citation>
    <scope>NUCLEOTIDE SEQUENCE [LARGE SCALE GENOMIC DNA]</scope>
    <source>
        <strain evidence="6 7">EAF2021</strain>
    </source>
</reference>
<dbReference type="SMART" id="SM00220">
    <property type="entry name" value="S_TKc"/>
    <property type="match status" value="1"/>
</dbReference>
<keyword evidence="1 3" id="KW-0547">Nucleotide-binding</keyword>
<organism evidence="6 7">
    <name type="scientific">Tritrichomonas musculus</name>
    <dbReference type="NCBI Taxonomy" id="1915356"/>
    <lineage>
        <taxon>Eukaryota</taxon>
        <taxon>Metamonada</taxon>
        <taxon>Parabasalia</taxon>
        <taxon>Tritrichomonadida</taxon>
        <taxon>Tritrichomonadidae</taxon>
        <taxon>Tritrichomonas</taxon>
    </lineage>
</organism>
<dbReference type="InterPro" id="IPR008271">
    <property type="entry name" value="Ser/Thr_kinase_AS"/>
</dbReference>
<evidence type="ECO:0000256" key="3">
    <source>
        <dbReference type="PROSITE-ProRule" id="PRU10141"/>
    </source>
</evidence>
<dbReference type="PROSITE" id="PS00108">
    <property type="entry name" value="PROTEIN_KINASE_ST"/>
    <property type="match status" value="1"/>
</dbReference>
<evidence type="ECO:0000256" key="1">
    <source>
        <dbReference type="ARBA" id="ARBA00022741"/>
    </source>
</evidence>
<keyword evidence="4" id="KW-0723">Serine/threonine-protein kinase</keyword>
<dbReference type="PROSITE" id="PS00107">
    <property type="entry name" value="PROTEIN_KINASE_ATP"/>
    <property type="match status" value="1"/>
</dbReference>
<keyword evidence="7" id="KW-1185">Reference proteome</keyword>
<keyword evidence="4" id="KW-0808">Transferase</keyword>
<dbReference type="Gene3D" id="1.10.510.10">
    <property type="entry name" value="Transferase(Phosphotransferase) domain 1"/>
    <property type="match status" value="1"/>
</dbReference>
<evidence type="ECO:0000313" key="6">
    <source>
        <dbReference type="EMBL" id="KAK8892580.1"/>
    </source>
</evidence>
<dbReference type="PANTHER" id="PTHR24362:SF309">
    <property type="entry name" value="PROTEIN KINASE DOMAIN-CONTAINING PROTEIN"/>
    <property type="match status" value="1"/>
</dbReference>
<feature type="domain" description="Protein kinase" evidence="5">
    <location>
        <begin position="16"/>
        <end position="257"/>
    </location>
</feature>
<dbReference type="InterPro" id="IPR000719">
    <property type="entry name" value="Prot_kinase_dom"/>
</dbReference>
<evidence type="ECO:0000256" key="2">
    <source>
        <dbReference type="ARBA" id="ARBA00022840"/>
    </source>
</evidence>
<dbReference type="PANTHER" id="PTHR24362">
    <property type="entry name" value="SERINE/THREONINE-PROTEIN KINASE NEK"/>
    <property type="match status" value="1"/>
</dbReference>
<dbReference type="InterPro" id="IPR017441">
    <property type="entry name" value="Protein_kinase_ATP_BS"/>
</dbReference>
<gene>
    <name evidence="6" type="ORF">M9Y10_029818</name>
</gene>
<dbReference type="SUPFAM" id="SSF56112">
    <property type="entry name" value="Protein kinase-like (PK-like)"/>
    <property type="match status" value="1"/>
</dbReference>